<evidence type="ECO:0000256" key="5">
    <source>
        <dbReference type="ARBA" id="ARBA00023242"/>
    </source>
</evidence>
<dbReference type="InterPro" id="IPR003650">
    <property type="entry name" value="Orange_dom"/>
</dbReference>
<dbReference type="InterPro" id="IPR050370">
    <property type="entry name" value="HES_HEY"/>
</dbReference>
<comment type="subcellular location">
    <subcellularLocation>
        <location evidence="1">Nucleus</location>
    </subcellularLocation>
</comment>
<dbReference type="Pfam" id="PF00010">
    <property type="entry name" value="HLH"/>
    <property type="match status" value="1"/>
</dbReference>
<dbReference type="OrthoDB" id="6085656at2759"/>
<protein>
    <recommendedName>
        <fullName evidence="12">BHLH domain-containing protein</fullName>
    </recommendedName>
</protein>
<evidence type="ECO:0000313" key="10">
    <source>
        <dbReference type="EMBL" id="GFG28205.1"/>
    </source>
</evidence>
<gene>
    <name evidence="10" type="ORF">Cfor_03495</name>
</gene>
<keyword evidence="4" id="KW-0804">Transcription</keyword>
<keyword evidence="3" id="KW-0238">DNA-binding</keyword>
<dbReference type="SUPFAM" id="SSF158457">
    <property type="entry name" value="Orange domain-like"/>
    <property type="match status" value="1"/>
</dbReference>
<evidence type="ECO:0008006" key="12">
    <source>
        <dbReference type="Google" id="ProtNLM"/>
    </source>
</evidence>
<feature type="coiled-coil region" evidence="6">
    <location>
        <begin position="39"/>
        <end position="69"/>
    </location>
</feature>
<comment type="caution">
    <text evidence="10">The sequence shown here is derived from an EMBL/GenBank/DDBJ whole genome shotgun (WGS) entry which is preliminary data.</text>
</comment>
<evidence type="ECO:0000259" key="8">
    <source>
        <dbReference type="PROSITE" id="PS50888"/>
    </source>
</evidence>
<dbReference type="PROSITE" id="PS50888">
    <property type="entry name" value="BHLH"/>
    <property type="match status" value="1"/>
</dbReference>
<evidence type="ECO:0000313" key="11">
    <source>
        <dbReference type="Proteomes" id="UP000502823"/>
    </source>
</evidence>
<feature type="domain" description="BHLH" evidence="8">
    <location>
        <begin position="1"/>
        <end position="52"/>
    </location>
</feature>
<proteinExistence type="predicted"/>
<organism evidence="10 11">
    <name type="scientific">Coptotermes formosanus</name>
    <name type="common">Formosan subterranean termite</name>
    <dbReference type="NCBI Taxonomy" id="36987"/>
    <lineage>
        <taxon>Eukaryota</taxon>
        <taxon>Metazoa</taxon>
        <taxon>Ecdysozoa</taxon>
        <taxon>Arthropoda</taxon>
        <taxon>Hexapoda</taxon>
        <taxon>Insecta</taxon>
        <taxon>Pterygota</taxon>
        <taxon>Neoptera</taxon>
        <taxon>Polyneoptera</taxon>
        <taxon>Dictyoptera</taxon>
        <taxon>Blattodea</taxon>
        <taxon>Blattoidea</taxon>
        <taxon>Termitoidae</taxon>
        <taxon>Rhinotermitidae</taxon>
        <taxon>Coptotermes</taxon>
    </lineage>
</organism>
<dbReference type="SUPFAM" id="SSF47459">
    <property type="entry name" value="HLH, helix-loop-helix DNA-binding domain"/>
    <property type="match status" value="1"/>
</dbReference>
<feature type="compositionally biased region" description="Basic and acidic residues" evidence="7">
    <location>
        <begin position="276"/>
        <end position="285"/>
    </location>
</feature>
<dbReference type="InterPro" id="IPR036638">
    <property type="entry name" value="HLH_DNA-bd_sf"/>
</dbReference>
<keyword evidence="11" id="KW-1185">Reference proteome</keyword>
<evidence type="ECO:0000256" key="2">
    <source>
        <dbReference type="ARBA" id="ARBA00023015"/>
    </source>
</evidence>
<dbReference type="Gene3D" id="4.10.280.10">
    <property type="entry name" value="Helix-loop-helix DNA-binding domain"/>
    <property type="match status" value="1"/>
</dbReference>
<dbReference type="EMBL" id="BLKM01000029">
    <property type="protein sequence ID" value="GFG28205.1"/>
    <property type="molecule type" value="Genomic_DNA"/>
</dbReference>
<dbReference type="PROSITE" id="PS51054">
    <property type="entry name" value="ORANGE"/>
    <property type="match status" value="1"/>
</dbReference>
<feature type="domain" description="Orange" evidence="9">
    <location>
        <begin position="151"/>
        <end position="184"/>
    </location>
</feature>
<dbReference type="AlphaFoldDB" id="A0A6L2PCE4"/>
<dbReference type="GO" id="GO:0005634">
    <property type="term" value="C:nucleus"/>
    <property type="evidence" value="ECO:0007669"/>
    <property type="project" value="UniProtKB-SubCell"/>
</dbReference>
<dbReference type="PANTHER" id="PTHR10985">
    <property type="entry name" value="BASIC HELIX-LOOP-HELIX TRANSCRIPTION FACTOR, HES-RELATED"/>
    <property type="match status" value="1"/>
</dbReference>
<evidence type="ECO:0000259" key="9">
    <source>
        <dbReference type="PROSITE" id="PS51054"/>
    </source>
</evidence>
<dbReference type="SMART" id="SM00511">
    <property type="entry name" value="ORANGE"/>
    <property type="match status" value="1"/>
</dbReference>
<evidence type="ECO:0000256" key="4">
    <source>
        <dbReference type="ARBA" id="ARBA00023163"/>
    </source>
</evidence>
<dbReference type="GO" id="GO:0006355">
    <property type="term" value="P:regulation of DNA-templated transcription"/>
    <property type="evidence" value="ECO:0007669"/>
    <property type="project" value="InterPro"/>
</dbReference>
<keyword evidence="6" id="KW-0175">Coiled coil</keyword>
<sequence>MEKRRRERINQSLNELKKLLVDGNASKREGSRPTKLEKADILEMTVQHLQRLQEQQKRQQEECLKQVARTENGDTASLTQQEKRQAQIWLESYITTNGGQVKYEDCKAPKRCKPSSTVPDTVYRCQKESTTQSASSYRHKSCYEDFSSLKFRAGFSECALEACQFLNHSEDVHIDVRERLSKHLASRLDALEDRDDVTSSSHQPADSTQNIAPETAQVISSASPPVLIQTSSGFTLLPTKLANGDLVFVVPADVTKRVTACLHGGSSSKYHENSEIHGAAEESTHAQDGVVWRPW</sequence>
<dbReference type="InParanoid" id="A0A6L2PCE4"/>
<keyword evidence="2" id="KW-0805">Transcription regulation</keyword>
<dbReference type="SMART" id="SM00353">
    <property type="entry name" value="HLH"/>
    <property type="match status" value="1"/>
</dbReference>
<evidence type="ECO:0000256" key="7">
    <source>
        <dbReference type="SAM" id="MobiDB-lite"/>
    </source>
</evidence>
<dbReference type="InterPro" id="IPR011598">
    <property type="entry name" value="bHLH_dom"/>
</dbReference>
<evidence type="ECO:0000256" key="3">
    <source>
        <dbReference type="ARBA" id="ARBA00023125"/>
    </source>
</evidence>
<accession>A0A6L2PCE4</accession>
<dbReference type="Proteomes" id="UP000502823">
    <property type="component" value="Unassembled WGS sequence"/>
</dbReference>
<keyword evidence="5" id="KW-0539">Nucleus</keyword>
<reference evidence="11" key="1">
    <citation type="submission" date="2020-01" db="EMBL/GenBank/DDBJ databases">
        <title>Draft genome sequence of the Termite Coptotermes fromosanus.</title>
        <authorList>
            <person name="Itakura S."/>
            <person name="Yosikawa Y."/>
            <person name="Umezawa K."/>
        </authorList>
    </citation>
    <scope>NUCLEOTIDE SEQUENCE [LARGE SCALE GENOMIC DNA]</scope>
</reference>
<dbReference type="GO" id="GO:0003677">
    <property type="term" value="F:DNA binding"/>
    <property type="evidence" value="ECO:0007669"/>
    <property type="project" value="UniProtKB-KW"/>
</dbReference>
<name>A0A6L2PCE4_COPFO</name>
<dbReference type="CDD" id="cd11410">
    <property type="entry name" value="bHLH_O_HES"/>
    <property type="match status" value="1"/>
</dbReference>
<dbReference type="Gene3D" id="6.10.250.980">
    <property type="match status" value="1"/>
</dbReference>
<evidence type="ECO:0000256" key="6">
    <source>
        <dbReference type="SAM" id="Coils"/>
    </source>
</evidence>
<evidence type="ECO:0000256" key="1">
    <source>
        <dbReference type="ARBA" id="ARBA00004123"/>
    </source>
</evidence>
<feature type="region of interest" description="Disordered" evidence="7">
    <location>
        <begin position="276"/>
        <end position="295"/>
    </location>
</feature>
<dbReference type="Pfam" id="PF07527">
    <property type="entry name" value="Hairy_orange"/>
    <property type="match status" value="1"/>
</dbReference>
<dbReference type="GO" id="GO:0046983">
    <property type="term" value="F:protein dimerization activity"/>
    <property type="evidence" value="ECO:0007669"/>
    <property type="project" value="InterPro"/>
</dbReference>